<proteinExistence type="inferred from homology"/>
<dbReference type="GO" id="GO:0005737">
    <property type="term" value="C:cytoplasm"/>
    <property type="evidence" value="ECO:0007669"/>
    <property type="project" value="UniProtKB-SubCell"/>
</dbReference>
<comment type="similarity">
    <text evidence="1 6">Belongs to the methyltransferase superfamily. RsmH family.</text>
</comment>
<evidence type="ECO:0000256" key="5">
    <source>
        <dbReference type="ARBA" id="ARBA00022691"/>
    </source>
</evidence>
<dbReference type="AlphaFoldDB" id="A0A1G1XUU2"/>
<dbReference type="SUPFAM" id="SSF53335">
    <property type="entry name" value="S-adenosyl-L-methionine-dependent methyltransferases"/>
    <property type="match status" value="1"/>
</dbReference>
<gene>
    <name evidence="6" type="primary">rsmH</name>
    <name evidence="7" type="ORF">A2729_04395</name>
</gene>
<dbReference type="HAMAP" id="MF_01007">
    <property type="entry name" value="16SrRNA_methyltr_H"/>
    <property type="match status" value="1"/>
</dbReference>
<dbReference type="EC" id="2.1.1.199" evidence="6"/>
<feature type="binding site" evidence="6">
    <location>
        <position position="53"/>
    </location>
    <ligand>
        <name>S-adenosyl-L-methionine</name>
        <dbReference type="ChEBI" id="CHEBI:59789"/>
    </ligand>
</feature>
<comment type="subcellular location">
    <subcellularLocation>
        <location evidence="6">Cytoplasm</location>
    </subcellularLocation>
</comment>
<dbReference type="GO" id="GO:0071424">
    <property type="term" value="F:rRNA (cytosine-N4-)-methyltransferase activity"/>
    <property type="evidence" value="ECO:0007669"/>
    <property type="project" value="UniProtKB-UniRule"/>
</dbReference>
<organism evidence="7 8">
    <name type="scientific">Candidatus Buchananbacteria bacterium RIFCSPHIGHO2_01_FULL_39_14</name>
    <dbReference type="NCBI Taxonomy" id="1797532"/>
    <lineage>
        <taxon>Bacteria</taxon>
        <taxon>Candidatus Buchananiibacteriota</taxon>
    </lineage>
</organism>
<dbReference type="GO" id="GO:0070475">
    <property type="term" value="P:rRNA base methylation"/>
    <property type="evidence" value="ECO:0007669"/>
    <property type="project" value="UniProtKB-UniRule"/>
</dbReference>
<dbReference type="Proteomes" id="UP000178930">
    <property type="component" value="Unassembled WGS sequence"/>
</dbReference>
<feature type="binding site" evidence="6">
    <location>
        <position position="101"/>
    </location>
    <ligand>
        <name>S-adenosyl-L-methionine</name>
        <dbReference type="ChEBI" id="CHEBI:59789"/>
    </ligand>
</feature>
<dbReference type="InterPro" id="IPR002903">
    <property type="entry name" value="RsmH"/>
</dbReference>
<evidence type="ECO:0000313" key="7">
    <source>
        <dbReference type="EMBL" id="OGY43386.1"/>
    </source>
</evidence>
<comment type="catalytic activity">
    <reaction evidence="6">
        <text>cytidine(1402) in 16S rRNA + S-adenosyl-L-methionine = N(4)-methylcytidine(1402) in 16S rRNA + S-adenosyl-L-homocysteine + H(+)</text>
        <dbReference type="Rhea" id="RHEA:42928"/>
        <dbReference type="Rhea" id="RHEA-COMP:10286"/>
        <dbReference type="Rhea" id="RHEA-COMP:10287"/>
        <dbReference type="ChEBI" id="CHEBI:15378"/>
        <dbReference type="ChEBI" id="CHEBI:57856"/>
        <dbReference type="ChEBI" id="CHEBI:59789"/>
        <dbReference type="ChEBI" id="CHEBI:74506"/>
        <dbReference type="ChEBI" id="CHEBI:82748"/>
        <dbReference type="EC" id="2.1.1.199"/>
    </reaction>
</comment>
<dbReference type="NCBIfam" id="TIGR00006">
    <property type="entry name" value="16S rRNA (cytosine(1402)-N(4))-methyltransferase RsmH"/>
    <property type="match status" value="1"/>
</dbReference>
<dbReference type="Pfam" id="PF01795">
    <property type="entry name" value="Methyltransf_5"/>
    <property type="match status" value="1"/>
</dbReference>
<protein>
    <recommendedName>
        <fullName evidence="6">Ribosomal RNA small subunit methyltransferase H</fullName>
        <ecNumber evidence="6">2.1.1.199</ecNumber>
    </recommendedName>
    <alternativeName>
        <fullName evidence="6">16S rRNA m(4)C1402 methyltransferase</fullName>
    </alternativeName>
    <alternativeName>
        <fullName evidence="6">rRNA (cytosine-N(4)-)-methyltransferase RsmH</fullName>
    </alternativeName>
</protein>
<evidence type="ECO:0000256" key="3">
    <source>
        <dbReference type="ARBA" id="ARBA00022603"/>
    </source>
</evidence>
<dbReference type="InterPro" id="IPR023397">
    <property type="entry name" value="SAM-dep_MeTrfase_MraW_recog"/>
</dbReference>
<keyword evidence="6" id="KW-0963">Cytoplasm</keyword>
<feature type="binding site" evidence="6">
    <location>
        <position position="108"/>
    </location>
    <ligand>
        <name>S-adenosyl-L-methionine</name>
        <dbReference type="ChEBI" id="CHEBI:59789"/>
    </ligand>
</feature>
<keyword evidence="2 6" id="KW-0698">rRNA processing</keyword>
<dbReference type="Gene3D" id="3.40.50.150">
    <property type="entry name" value="Vaccinia Virus protein VP39"/>
    <property type="match status" value="1"/>
</dbReference>
<keyword evidence="5 6" id="KW-0949">S-adenosyl-L-methionine</keyword>
<feature type="binding site" evidence="6">
    <location>
        <position position="80"/>
    </location>
    <ligand>
        <name>S-adenosyl-L-methionine</name>
        <dbReference type="ChEBI" id="CHEBI:59789"/>
    </ligand>
</feature>
<dbReference type="Gene3D" id="1.10.150.170">
    <property type="entry name" value="Putative methyltransferase TM0872, insert domain"/>
    <property type="match status" value="1"/>
</dbReference>
<evidence type="ECO:0000256" key="4">
    <source>
        <dbReference type="ARBA" id="ARBA00022679"/>
    </source>
</evidence>
<dbReference type="PANTHER" id="PTHR11265">
    <property type="entry name" value="S-ADENOSYL-METHYLTRANSFERASE MRAW"/>
    <property type="match status" value="1"/>
</dbReference>
<reference evidence="7 8" key="1">
    <citation type="journal article" date="2016" name="Nat. Commun.">
        <title>Thousands of microbial genomes shed light on interconnected biogeochemical processes in an aquifer system.</title>
        <authorList>
            <person name="Anantharaman K."/>
            <person name="Brown C.T."/>
            <person name="Hug L.A."/>
            <person name="Sharon I."/>
            <person name="Castelle C.J."/>
            <person name="Probst A.J."/>
            <person name="Thomas B.C."/>
            <person name="Singh A."/>
            <person name="Wilkins M.J."/>
            <person name="Karaoz U."/>
            <person name="Brodie E.L."/>
            <person name="Williams K.H."/>
            <person name="Hubbard S.S."/>
            <person name="Banfield J.F."/>
        </authorList>
    </citation>
    <scope>NUCLEOTIDE SEQUENCE [LARGE SCALE GENOMIC DNA]</scope>
</reference>
<dbReference type="EMBL" id="MHIB01000037">
    <property type="protein sequence ID" value="OGY43386.1"/>
    <property type="molecule type" value="Genomic_DNA"/>
</dbReference>
<dbReference type="PIRSF" id="PIRSF004486">
    <property type="entry name" value="MraW"/>
    <property type="match status" value="1"/>
</dbReference>
<feature type="binding site" evidence="6">
    <location>
        <begin position="33"/>
        <end position="35"/>
    </location>
    <ligand>
        <name>S-adenosyl-L-methionine</name>
        <dbReference type="ChEBI" id="CHEBI:59789"/>
    </ligand>
</feature>
<keyword evidence="3 6" id="KW-0489">Methyltransferase</keyword>
<evidence type="ECO:0000256" key="1">
    <source>
        <dbReference type="ARBA" id="ARBA00010396"/>
    </source>
</evidence>
<dbReference type="SUPFAM" id="SSF81799">
    <property type="entry name" value="Putative methyltransferase TM0872, insert domain"/>
    <property type="match status" value="1"/>
</dbReference>
<evidence type="ECO:0000313" key="8">
    <source>
        <dbReference type="Proteomes" id="UP000178930"/>
    </source>
</evidence>
<dbReference type="STRING" id="1797532.A2729_04395"/>
<dbReference type="InterPro" id="IPR029063">
    <property type="entry name" value="SAM-dependent_MTases_sf"/>
</dbReference>
<accession>A0A1G1XUU2</accession>
<name>A0A1G1XUU2_9BACT</name>
<dbReference type="PANTHER" id="PTHR11265:SF0">
    <property type="entry name" value="12S RRNA N4-METHYLCYTIDINE METHYLTRANSFERASE"/>
    <property type="match status" value="1"/>
</dbReference>
<comment type="caution">
    <text evidence="7">The sequence shown here is derived from an EMBL/GenBank/DDBJ whole genome shotgun (WGS) entry which is preliminary data.</text>
</comment>
<evidence type="ECO:0000256" key="2">
    <source>
        <dbReference type="ARBA" id="ARBA00022552"/>
    </source>
</evidence>
<sequence>MIYQHLPVMVEEVIHYLRPKVGSKIIDCTLGAGGHTEALIKRICPGGKILGIDLDLRAFEATTKINQKNKNCLTLVNDNFKNLEKIANDHKFNQADGILLDLGLSSGQLQDQARGFSFLASGPLDMRFGRQTDLTASQILNTRSLEKLIEIFKNFGEEKLAVPIARKIITSRKISPITEPAQLVKIVSAIYRKFYKAKSKINPATKIFQALRIAVNQELENLENVLPQTIKLLVRSGRLAVISYHSLEDKIVKDFFRRESRDCICPPELPICQCGHLKKLKIITKKPVLPKPQEIIENPRARSAKLRVTEKI</sequence>
<comment type="function">
    <text evidence="6">Specifically methylates the N4 position of cytidine in position 1402 (C1402) of 16S rRNA.</text>
</comment>
<evidence type="ECO:0000256" key="6">
    <source>
        <dbReference type="HAMAP-Rule" id="MF_01007"/>
    </source>
</evidence>
<keyword evidence="4 6" id="KW-0808">Transferase</keyword>